<keyword evidence="3" id="KW-1185">Reference proteome</keyword>
<sequence length="198" mass="22809">MEPALQHKVYQVSKPNIAELNSTLLYTLQNNIESSLENISAPISFTKLHLSSIKGFYAMICVMNKMNFMENNSRVVGMNLYQVTFTISIINNSLHQTLLDGILYTQIFSKYIVLCAKELANSISFQNKLMCDLLHFLFLAPVVFLLIPIYISCVLFVCPKKKILPHFMITAPCTTCFIIFYFFWNSTLVYNKYLPICR</sequence>
<feature type="transmembrane region" description="Helical" evidence="1">
    <location>
        <begin position="133"/>
        <end position="157"/>
    </location>
</feature>
<protein>
    <submittedName>
        <fullName evidence="2">Uncharacterized protein</fullName>
    </submittedName>
</protein>
<keyword evidence="1" id="KW-0472">Membrane</keyword>
<feature type="non-terminal residue" evidence="2">
    <location>
        <position position="198"/>
    </location>
</feature>
<evidence type="ECO:0000313" key="2">
    <source>
        <dbReference type="EMBL" id="KAJ9574309.1"/>
    </source>
</evidence>
<dbReference type="AlphaFoldDB" id="A0AAD7Z577"/>
<evidence type="ECO:0000256" key="1">
    <source>
        <dbReference type="SAM" id="Phobius"/>
    </source>
</evidence>
<keyword evidence="1" id="KW-1133">Transmembrane helix</keyword>
<evidence type="ECO:0000313" key="3">
    <source>
        <dbReference type="Proteomes" id="UP001233999"/>
    </source>
</evidence>
<feature type="transmembrane region" description="Helical" evidence="1">
    <location>
        <begin position="164"/>
        <end position="184"/>
    </location>
</feature>
<reference evidence="2" key="2">
    <citation type="submission" date="2023-05" db="EMBL/GenBank/DDBJ databases">
        <authorList>
            <person name="Fouks B."/>
        </authorList>
    </citation>
    <scope>NUCLEOTIDE SEQUENCE</scope>
    <source>
        <strain evidence="2">Stay&amp;Tobe</strain>
        <tissue evidence="2">Testes</tissue>
    </source>
</reference>
<reference evidence="2" key="1">
    <citation type="journal article" date="2023" name="IScience">
        <title>Live-bearing cockroach genome reveals convergent evolutionary mechanisms linked to viviparity in insects and beyond.</title>
        <authorList>
            <person name="Fouks B."/>
            <person name="Harrison M.C."/>
            <person name="Mikhailova A.A."/>
            <person name="Marchal E."/>
            <person name="English S."/>
            <person name="Carruthers M."/>
            <person name="Jennings E.C."/>
            <person name="Chiamaka E.L."/>
            <person name="Frigard R.A."/>
            <person name="Pippel M."/>
            <person name="Attardo G.M."/>
            <person name="Benoit J.B."/>
            <person name="Bornberg-Bauer E."/>
            <person name="Tobe S.S."/>
        </authorList>
    </citation>
    <scope>NUCLEOTIDE SEQUENCE</scope>
    <source>
        <strain evidence="2">Stay&amp;Tobe</strain>
    </source>
</reference>
<comment type="caution">
    <text evidence="2">The sequence shown here is derived from an EMBL/GenBank/DDBJ whole genome shotgun (WGS) entry which is preliminary data.</text>
</comment>
<proteinExistence type="predicted"/>
<gene>
    <name evidence="2" type="ORF">L9F63_026044</name>
</gene>
<keyword evidence="1" id="KW-0812">Transmembrane</keyword>
<dbReference type="Proteomes" id="UP001233999">
    <property type="component" value="Unassembled WGS sequence"/>
</dbReference>
<name>A0AAD7Z577_DIPPU</name>
<dbReference type="EMBL" id="JASPKZ010010494">
    <property type="protein sequence ID" value="KAJ9574309.1"/>
    <property type="molecule type" value="Genomic_DNA"/>
</dbReference>
<accession>A0AAD7Z577</accession>
<organism evidence="2 3">
    <name type="scientific">Diploptera punctata</name>
    <name type="common">Pacific beetle cockroach</name>
    <dbReference type="NCBI Taxonomy" id="6984"/>
    <lineage>
        <taxon>Eukaryota</taxon>
        <taxon>Metazoa</taxon>
        <taxon>Ecdysozoa</taxon>
        <taxon>Arthropoda</taxon>
        <taxon>Hexapoda</taxon>
        <taxon>Insecta</taxon>
        <taxon>Pterygota</taxon>
        <taxon>Neoptera</taxon>
        <taxon>Polyneoptera</taxon>
        <taxon>Dictyoptera</taxon>
        <taxon>Blattodea</taxon>
        <taxon>Blaberoidea</taxon>
        <taxon>Blaberidae</taxon>
        <taxon>Diplopterinae</taxon>
        <taxon>Diploptera</taxon>
    </lineage>
</organism>